<keyword evidence="2" id="KW-0677">Repeat</keyword>
<protein>
    <recommendedName>
        <fullName evidence="6">K Homology domain-containing protein</fullName>
    </recommendedName>
</protein>
<dbReference type="AlphaFoldDB" id="A0AAD9J3M8"/>
<evidence type="ECO:0000313" key="7">
    <source>
        <dbReference type="EMBL" id="KAK2145774.1"/>
    </source>
</evidence>
<feature type="region of interest" description="Disordered" evidence="5">
    <location>
        <begin position="106"/>
        <end position="128"/>
    </location>
</feature>
<feature type="region of interest" description="Disordered" evidence="5">
    <location>
        <begin position="1"/>
        <end position="20"/>
    </location>
</feature>
<evidence type="ECO:0000256" key="5">
    <source>
        <dbReference type="SAM" id="MobiDB-lite"/>
    </source>
</evidence>
<feature type="compositionally biased region" description="Low complexity" evidence="5">
    <location>
        <begin position="543"/>
        <end position="552"/>
    </location>
</feature>
<keyword evidence="4" id="KW-0694">RNA-binding</keyword>
<comment type="caution">
    <text evidence="7">The sequence shown here is derived from an EMBL/GenBank/DDBJ whole genome shotgun (WGS) entry which is preliminary data.</text>
</comment>
<dbReference type="InterPro" id="IPR015096">
    <property type="entry name" value="FUBP_C"/>
</dbReference>
<feature type="compositionally biased region" description="Basic and acidic residues" evidence="5">
    <location>
        <begin position="415"/>
        <end position="429"/>
    </location>
</feature>
<dbReference type="SMART" id="SM00322">
    <property type="entry name" value="KH"/>
    <property type="match status" value="4"/>
</dbReference>
<feature type="region of interest" description="Disordered" evidence="5">
    <location>
        <begin position="509"/>
        <end position="574"/>
    </location>
</feature>
<feature type="region of interest" description="Disordered" evidence="5">
    <location>
        <begin position="662"/>
        <end position="684"/>
    </location>
</feature>
<dbReference type="CDD" id="cd22397">
    <property type="entry name" value="KH-I_FUBP_rpt2"/>
    <property type="match status" value="1"/>
</dbReference>
<feature type="domain" description="K Homology" evidence="6">
    <location>
        <begin position="440"/>
        <end position="511"/>
    </location>
</feature>
<dbReference type="InterPro" id="IPR004088">
    <property type="entry name" value="KH_dom_type_1"/>
</dbReference>
<dbReference type="InterPro" id="IPR036612">
    <property type="entry name" value="KH_dom_type_1_sf"/>
</dbReference>
<comment type="subcellular location">
    <subcellularLocation>
        <location evidence="1">Nucleus</location>
    </subcellularLocation>
</comment>
<reference evidence="7" key="1">
    <citation type="journal article" date="2023" name="Mol. Biol. Evol.">
        <title>Third-Generation Sequencing Reveals the Adaptive Role of the Epigenome in Three Deep-Sea Polychaetes.</title>
        <authorList>
            <person name="Perez M."/>
            <person name="Aroh O."/>
            <person name="Sun Y."/>
            <person name="Lan Y."/>
            <person name="Juniper S.K."/>
            <person name="Young C.R."/>
            <person name="Angers B."/>
            <person name="Qian P.Y."/>
        </authorList>
    </citation>
    <scope>NUCLEOTIDE SEQUENCE</scope>
    <source>
        <strain evidence="7">P08H-3</strain>
    </source>
</reference>
<feature type="compositionally biased region" description="Low complexity" evidence="5">
    <location>
        <begin position="564"/>
        <end position="574"/>
    </location>
</feature>
<feature type="domain" description="K Homology" evidence="6">
    <location>
        <begin position="230"/>
        <end position="302"/>
    </location>
</feature>
<evidence type="ECO:0000256" key="4">
    <source>
        <dbReference type="PROSITE-ProRule" id="PRU00117"/>
    </source>
</evidence>
<organism evidence="7 8">
    <name type="scientific">Paralvinella palmiformis</name>
    <dbReference type="NCBI Taxonomy" id="53620"/>
    <lineage>
        <taxon>Eukaryota</taxon>
        <taxon>Metazoa</taxon>
        <taxon>Spiralia</taxon>
        <taxon>Lophotrochozoa</taxon>
        <taxon>Annelida</taxon>
        <taxon>Polychaeta</taxon>
        <taxon>Sedentaria</taxon>
        <taxon>Canalipalpata</taxon>
        <taxon>Terebellida</taxon>
        <taxon>Terebelliformia</taxon>
        <taxon>Alvinellidae</taxon>
        <taxon>Paralvinella</taxon>
    </lineage>
</organism>
<evidence type="ECO:0000256" key="1">
    <source>
        <dbReference type="ARBA" id="ARBA00004123"/>
    </source>
</evidence>
<keyword evidence="3" id="KW-0539">Nucleus</keyword>
<gene>
    <name evidence="7" type="ORF">LSH36_658g00009</name>
</gene>
<feature type="compositionally biased region" description="Pro residues" evidence="5">
    <location>
        <begin position="512"/>
        <end position="535"/>
    </location>
</feature>
<dbReference type="InterPro" id="IPR004087">
    <property type="entry name" value="KH_dom"/>
</dbReference>
<feature type="region of interest" description="Disordered" evidence="5">
    <location>
        <begin position="399"/>
        <end position="446"/>
    </location>
</feature>
<dbReference type="EMBL" id="JAODUP010000658">
    <property type="protein sequence ID" value="KAK2145774.1"/>
    <property type="molecule type" value="Genomic_DNA"/>
</dbReference>
<keyword evidence="8" id="KW-1185">Reference proteome</keyword>
<dbReference type="GO" id="GO:0005634">
    <property type="term" value="C:nucleus"/>
    <property type="evidence" value="ECO:0007669"/>
    <property type="project" value="UniProtKB-SubCell"/>
</dbReference>
<feature type="compositionally biased region" description="Pro residues" evidence="5">
    <location>
        <begin position="612"/>
        <end position="633"/>
    </location>
</feature>
<feature type="compositionally biased region" description="Polar residues" evidence="5">
    <location>
        <begin position="108"/>
        <end position="128"/>
    </location>
</feature>
<feature type="compositionally biased region" description="Low complexity" evidence="5">
    <location>
        <begin position="598"/>
        <end position="611"/>
    </location>
</feature>
<evidence type="ECO:0000313" key="8">
    <source>
        <dbReference type="Proteomes" id="UP001208570"/>
    </source>
</evidence>
<dbReference type="GO" id="GO:0006355">
    <property type="term" value="P:regulation of DNA-templated transcription"/>
    <property type="evidence" value="ECO:0007669"/>
    <property type="project" value="InterPro"/>
</dbReference>
<dbReference type="CDD" id="cd22399">
    <property type="entry name" value="KH-I_FUBP_rpt4"/>
    <property type="match status" value="1"/>
</dbReference>
<dbReference type="Pfam" id="PF09005">
    <property type="entry name" value="FUBP_C"/>
    <property type="match status" value="1"/>
</dbReference>
<dbReference type="CDD" id="cd22398">
    <property type="entry name" value="KH-I_FUBP_rpt3"/>
    <property type="match status" value="1"/>
</dbReference>
<feature type="compositionally biased region" description="Pro residues" evidence="5">
    <location>
        <begin position="553"/>
        <end position="563"/>
    </location>
</feature>
<dbReference type="SUPFAM" id="SSF54791">
    <property type="entry name" value="Eukaryotic type KH-domain (KH-domain type I)"/>
    <property type="match status" value="4"/>
</dbReference>
<dbReference type="PANTHER" id="PTHR10288">
    <property type="entry name" value="KH DOMAIN CONTAINING RNA BINDING PROTEIN"/>
    <property type="match status" value="1"/>
</dbReference>
<accession>A0AAD9J3M8</accession>
<feature type="domain" description="K Homology" evidence="6">
    <location>
        <begin position="134"/>
        <end position="216"/>
    </location>
</feature>
<dbReference type="Proteomes" id="UP001208570">
    <property type="component" value="Unassembled WGS sequence"/>
</dbReference>
<feature type="compositionally biased region" description="Low complexity" evidence="5">
    <location>
        <begin position="665"/>
        <end position="684"/>
    </location>
</feature>
<feature type="region of interest" description="Disordered" evidence="5">
    <location>
        <begin position="588"/>
        <end position="641"/>
    </location>
</feature>
<evidence type="ECO:0000259" key="6">
    <source>
        <dbReference type="SMART" id="SM00322"/>
    </source>
</evidence>
<sequence length="684" mass="72246">MNYSAVAPPSQAGSGDPQSAFADALARARQIAAKINTQPGSEGEPSAMKRPFEGTSESQPDAKKIAAINDPIGAQLRAIADQQRSSQAAQAAAAAASQINAKLGLAGTTPTSNNSAPNMNSSIGSSGPHTGLGMVTTENYQVPDRMVGLSKFLEDDLPSYTVIGKGGEQIAAIQAETGCKVQFAPDSGGLPDRPCTLTGSSESIEQAKDMIQRIIAKGQGLPDPHQMGDGQAMVEVMVPGPKVGLVIGKGGETIKHLQEKAGVKMVMIQDSNQPSHYDKPLRITGDANKCKMAKDMVMELIADKDDEYHGEYGARGNQMEVKDSDYPSMITQNCIPVPRGLVGVVIGRGGDMIKKIQSDTGAKVQFKTDDGQGPDRMCTVTGPQDKVQQAANMINELIDTAMSRGDQGGRGRGRGRGDEPNGPFGDRRPGGGQNRYGGDFQDETNFTVPADKCGLIIGKGGETIREINRQSGAYVELSRNQPPNPRERVFHISGNPDQIQTAIRMMSEKAGIPPPPAGPGGPPAGPGGPPAPPGQGGPGGYDQYGQYGQQPQQQPPGPGPHGYPPQGWNKQAADANAQAWAQYYAQYYGQGGQPNQPPASNGVPQQQQGQHGPPPQQQGPPPQSEQQQPPQPAINPATGQPDYSAAWAEYYRQQGMHYHAQAILQQAGQTTGQQQQPQQQQPPH</sequence>
<dbReference type="GO" id="GO:0003723">
    <property type="term" value="F:RNA binding"/>
    <property type="evidence" value="ECO:0007669"/>
    <property type="project" value="UniProtKB-UniRule"/>
</dbReference>
<dbReference type="Gene3D" id="3.30.1370.10">
    <property type="entry name" value="K Homology domain, type 1"/>
    <property type="match status" value="4"/>
</dbReference>
<feature type="domain" description="K Homology" evidence="6">
    <location>
        <begin position="327"/>
        <end position="399"/>
    </location>
</feature>
<evidence type="ECO:0000256" key="2">
    <source>
        <dbReference type="ARBA" id="ARBA00022737"/>
    </source>
</evidence>
<dbReference type="CDD" id="cd22396">
    <property type="entry name" value="KH-I_FUBP_rpt1"/>
    <property type="match status" value="1"/>
</dbReference>
<evidence type="ECO:0000256" key="3">
    <source>
        <dbReference type="ARBA" id="ARBA00023242"/>
    </source>
</evidence>
<dbReference type="PROSITE" id="PS50084">
    <property type="entry name" value="KH_TYPE_1"/>
    <property type="match status" value="4"/>
</dbReference>
<proteinExistence type="predicted"/>
<dbReference type="Pfam" id="PF00013">
    <property type="entry name" value="KH_1"/>
    <property type="match status" value="4"/>
</dbReference>
<feature type="region of interest" description="Disordered" evidence="5">
    <location>
        <begin position="33"/>
        <end position="61"/>
    </location>
</feature>
<name>A0AAD9J3M8_9ANNE</name>